<proteinExistence type="predicted"/>
<dbReference type="Pfam" id="PF03572">
    <property type="entry name" value="Peptidase_S41"/>
    <property type="match status" value="1"/>
</dbReference>
<dbReference type="GO" id="GO:0006508">
    <property type="term" value="P:proteolysis"/>
    <property type="evidence" value="ECO:0007669"/>
    <property type="project" value="InterPro"/>
</dbReference>
<dbReference type="AlphaFoldDB" id="A0A6A6AKQ7"/>
<dbReference type="PANTHER" id="PTHR37049">
    <property type="entry name" value="PEPTIDASE S41 FAMILY PROTEIN"/>
    <property type="match status" value="1"/>
</dbReference>
<keyword evidence="2" id="KW-0732">Signal</keyword>
<sequence>MLLVQVLAGLSVATCGLARSLPRKLNARQDPSTTTSAPDAQSTICGDVIAAVDEGFSVFWASDAYNCLISVPFNDAVASRFLKYWNETIQFQSTLAYVKDPPQGYQQPASDVQAGLAQIQQRIDDGSYKNQYDFEADFQLLTYGLHDGHVSLTAGALSAFSFASPYEIASVSIDGVQAPRIYITDDIIQSQNEAWTPSPITTIDGIETVEFLTKYAALNSWGYVEPHAEWNSLMSHPTLDIQGGLTTFAGAGTFYPGENLTFTFENGTEPLETVWIAIYNELANYTGPLTTGGDFYNYFVLGLLPESFDPTKVVPPSFSGDLTEAPTNWTSDSYGAFPDNPSVAQSDLGVLRGGLVTGYFYEDISTGVLSLPSFDAIPDTIGNYSDAVTEFINNASAAGLERIVIDLQRNSGGATLLAYTTFKSFFPDLMPFGGSRRRSFELANVLGSTVSDYWTSLDENNPDDSIFKDELAADEWVITTRINAATGRNFTNWTEYQGPINDHGDTFSLTERYDLANEIFDTAAFDQWIPTMYLPNKTEWGVQERSWNPEQIVLLTDGLCASACSLFVEMMTHAGAKTIVAGGRPTTGPMQAASGNRGAALYSAFDLDDDFTFARSLDEPVTPATNATIPEIRDPGMYIKYASFNLRDQIRANETSPLQFKYEAADCRIYYTLANLYNITRLWYDAVDAAFTTPSLCVQGSTGFTKTNSTSTPPLPSATPPSLSPATLQHSSSTDATPPDGLRNGYGKPIGGNEITLCPSSGVCQDGKSQCKPITITCAGEGQRAVHACLPPCTNRKGSATCPGKCNILQTQESKKVGLERTVNFGEALYSGLCVPSVGTRKLGCARNASP</sequence>
<name>A0A6A6AKQ7_9PLEO</name>
<dbReference type="InterPro" id="IPR005151">
    <property type="entry name" value="Tail-specific_protease"/>
</dbReference>
<dbReference type="Gene3D" id="3.90.226.10">
    <property type="entry name" value="2-enoyl-CoA Hydratase, Chain A, domain 1"/>
    <property type="match status" value="1"/>
</dbReference>
<gene>
    <name evidence="5" type="ORF">P153DRAFT_166525</name>
</gene>
<keyword evidence="6" id="KW-1185">Reference proteome</keyword>
<protein>
    <submittedName>
        <fullName evidence="5">Uncharacterized protein</fullName>
    </submittedName>
</protein>
<feature type="domain" description="Tail specific protease" evidence="3">
    <location>
        <begin position="366"/>
        <end position="588"/>
    </location>
</feature>
<feature type="domain" description="CPAF-like PDZ" evidence="4">
    <location>
        <begin position="161"/>
        <end position="280"/>
    </location>
</feature>
<dbReference type="OrthoDB" id="27214at2759"/>
<evidence type="ECO:0000256" key="2">
    <source>
        <dbReference type="SAM" id="SignalP"/>
    </source>
</evidence>
<dbReference type="InterPro" id="IPR029045">
    <property type="entry name" value="ClpP/crotonase-like_dom_sf"/>
</dbReference>
<accession>A0A6A6AKQ7</accession>
<dbReference type="EMBL" id="ML977500">
    <property type="protein sequence ID" value="KAF2132542.1"/>
    <property type="molecule type" value="Genomic_DNA"/>
</dbReference>
<dbReference type="Proteomes" id="UP000799771">
    <property type="component" value="Unassembled WGS sequence"/>
</dbReference>
<evidence type="ECO:0000313" key="6">
    <source>
        <dbReference type="Proteomes" id="UP000799771"/>
    </source>
</evidence>
<feature type="signal peptide" evidence="2">
    <location>
        <begin position="1"/>
        <end position="18"/>
    </location>
</feature>
<dbReference type="InterPro" id="IPR056186">
    <property type="entry name" value="PDZ_CPAF-rel"/>
</dbReference>
<dbReference type="InterPro" id="IPR052766">
    <property type="entry name" value="S41A_metabolite_peptidase"/>
</dbReference>
<dbReference type="GO" id="GO:0008236">
    <property type="term" value="F:serine-type peptidase activity"/>
    <property type="evidence" value="ECO:0007669"/>
    <property type="project" value="InterPro"/>
</dbReference>
<dbReference type="SUPFAM" id="SSF52096">
    <property type="entry name" value="ClpP/crotonase"/>
    <property type="match status" value="1"/>
</dbReference>
<reference evidence="5" key="1">
    <citation type="journal article" date="2020" name="Stud. Mycol.">
        <title>101 Dothideomycetes genomes: a test case for predicting lifestyles and emergence of pathogens.</title>
        <authorList>
            <person name="Haridas S."/>
            <person name="Albert R."/>
            <person name="Binder M."/>
            <person name="Bloem J."/>
            <person name="Labutti K."/>
            <person name="Salamov A."/>
            <person name="Andreopoulos B."/>
            <person name="Baker S."/>
            <person name="Barry K."/>
            <person name="Bills G."/>
            <person name="Bluhm B."/>
            <person name="Cannon C."/>
            <person name="Castanera R."/>
            <person name="Culley D."/>
            <person name="Daum C."/>
            <person name="Ezra D."/>
            <person name="Gonzalez J."/>
            <person name="Henrissat B."/>
            <person name="Kuo A."/>
            <person name="Liang C."/>
            <person name="Lipzen A."/>
            <person name="Lutzoni F."/>
            <person name="Magnuson J."/>
            <person name="Mondo S."/>
            <person name="Nolan M."/>
            <person name="Ohm R."/>
            <person name="Pangilinan J."/>
            <person name="Park H.-J."/>
            <person name="Ramirez L."/>
            <person name="Alfaro M."/>
            <person name="Sun H."/>
            <person name="Tritt A."/>
            <person name="Yoshinaga Y."/>
            <person name="Zwiers L.-H."/>
            <person name="Turgeon B."/>
            <person name="Goodwin S."/>
            <person name="Spatafora J."/>
            <person name="Crous P."/>
            <person name="Grigoriev I."/>
        </authorList>
    </citation>
    <scope>NUCLEOTIDE SEQUENCE</scope>
    <source>
        <strain evidence="5">CBS 119687</strain>
    </source>
</reference>
<organism evidence="5 6">
    <name type="scientific">Dothidotthia symphoricarpi CBS 119687</name>
    <dbReference type="NCBI Taxonomy" id="1392245"/>
    <lineage>
        <taxon>Eukaryota</taxon>
        <taxon>Fungi</taxon>
        <taxon>Dikarya</taxon>
        <taxon>Ascomycota</taxon>
        <taxon>Pezizomycotina</taxon>
        <taxon>Dothideomycetes</taxon>
        <taxon>Pleosporomycetidae</taxon>
        <taxon>Pleosporales</taxon>
        <taxon>Dothidotthiaceae</taxon>
        <taxon>Dothidotthia</taxon>
    </lineage>
</organism>
<evidence type="ECO:0000259" key="3">
    <source>
        <dbReference type="Pfam" id="PF03572"/>
    </source>
</evidence>
<feature type="chain" id="PRO_5025566758" evidence="2">
    <location>
        <begin position="19"/>
        <end position="851"/>
    </location>
</feature>
<dbReference type="Pfam" id="PF23658">
    <property type="entry name" value="PDZ_CPAF_rel"/>
    <property type="match status" value="1"/>
</dbReference>
<evidence type="ECO:0000259" key="4">
    <source>
        <dbReference type="Pfam" id="PF23658"/>
    </source>
</evidence>
<feature type="region of interest" description="Disordered" evidence="1">
    <location>
        <begin position="705"/>
        <end position="746"/>
    </location>
</feature>
<evidence type="ECO:0000313" key="5">
    <source>
        <dbReference type="EMBL" id="KAF2132542.1"/>
    </source>
</evidence>
<evidence type="ECO:0000256" key="1">
    <source>
        <dbReference type="SAM" id="MobiDB-lite"/>
    </source>
</evidence>
<feature type="compositionally biased region" description="Pro residues" evidence="1">
    <location>
        <begin position="713"/>
        <end position="723"/>
    </location>
</feature>
<dbReference type="RefSeq" id="XP_033526929.1">
    <property type="nucleotide sequence ID" value="XM_033662288.1"/>
</dbReference>
<dbReference type="GeneID" id="54402720"/>
<dbReference type="PANTHER" id="PTHR37049:SF5">
    <property type="entry name" value="TAIL SPECIFIC PROTEASE DOMAIN-CONTAINING PROTEIN"/>
    <property type="match status" value="1"/>
</dbReference>